<dbReference type="Pfam" id="PF03756">
    <property type="entry name" value="AfsA"/>
    <property type="match status" value="2"/>
</dbReference>
<sequence length="335" mass="35196">MTTDLDPAVRPRAGLSFGRTVERGLVHRTAVSEVFVTDVQQLGEFSVRAGAQLPLNHGYFSDHMQRPALFDPLLLLESGRQAGIAGSHAHMGLKPGTAMIVDSFTLALDGLAALVIGRVPAELRIDTEYSGKRSRTGRVRRGRVDQQFFIDGTRVGEHAMDVLFVNHHEHDILRHSQRGTPAPLTSDFPDLAPAGQVEAGLVGRANPLNVVLARAEVGAGTASALVAPRFGNRSLFDHDYDHLPAAVLVEAARQLALLAVGGTAGAAAVSGTHVVGVEASFSRFAELDAPVTASAPLPPSGAERRVLPVEFTQGGEVIATVTVTLVASSAIGPTA</sequence>
<organism evidence="2 3">
    <name type="scientific">Kitasatospora atroaurantiaca</name>
    <dbReference type="NCBI Taxonomy" id="285545"/>
    <lineage>
        <taxon>Bacteria</taxon>
        <taxon>Bacillati</taxon>
        <taxon>Actinomycetota</taxon>
        <taxon>Actinomycetes</taxon>
        <taxon>Kitasatosporales</taxon>
        <taxon>Streptomycetaceae</taxon>
        <taxon>Kitasatospora</taxon>
    </lineage>
</organism>
<dbReference type="InterPro" id="IPR005509">
    <property type="entry name" value="AfsA_hotdog_dom"/>
</dbReference>
<protein>
    <submittedName>
        <fullName evidence="2">A-factor biosynthesis hotdog protein</fullName>
    </submittedName>
</protein>
<evidence type="ECO:0000313" key="3">
    <source>
        <dbReference type="Proteomes" id="UP000318416"/>
    </source>
</evidence>
<name>A0A561ENR4_9ACTN</name>
<dbReference type="Proteomes" id="UP000318416">
    <property type="component" value="Unassembled WGS sequence"/>
</dbReference>
<dbReference type="RefSeq" id="WP_145789891.1">
    <property type="nucleotide sequence ID" value="NZ_BAAABR010000030.1"/>
</dbReference>
<gene>
    <name evidence="2" type="ORF">FB465_2248</name>
</gene>
<keyword evidence="3" id="KW-1185">Reference proteome</keyword>
<evidence type="ECO:0000313" key="2">
    <source>
        <dbReference type="EMBL" id="TWE17240.1"/>
    </source>
</evidence>
<feature type="domain" description="A-factor biosynthesis hotdog" evidence="1">
    <location>
        <begin position="201"/>
        <end position="325"/>
    </location>
</feature>
<proteinExistence type="predicted"/>
<feature type="domain" description="A-factor biosynthesis hotdog" evidence="1">
    <location>
        <begin position="25"/>
        <end position="160"/>
    </location>
</feature>
<dbReference type="EMBL" id="VIVR01000001">
    <property type="protein sequence ID" value="TWE17240.1"/>
    <property type="molecule type" value="Genomic_DNA"/>
</dbReference>
<dbReference type="OrthoDB" id="7838374at2"/>
<reference evidence="2 3" key="1">
    <citation type="submission" date="2019-06" db="EMBL/GenBank/DDBJ databases">
        <title>Sequencing the genomes of 1000 actinobacteria strains.</title>
        <authorList>
            <person name="Klenk H.-P."/>
        </authorList>
    </citation>
    <scope>NUCLEOTIDE SEQUENCE [LARGE SCALE GENOMIC DNA]</scope>
    <source>
        <strain evidence="2 3">DSM 41649</strain>
    </source>
</reference>
<evidence type="ECO:0000259" key="1">
    <source>
        <dbReference type="Pfam" id="PF03756"/>
    </source>
</evidence>
<accession>A0A561ENR4</accession>
<comment type="caution">
    <text evidence="2">The sequence shown here is derived from an EMBL/GenBank/DDBJ whole genome shotgun (WGS) entry which is preliminary data.</text>
</comment>
<dbReference type="AlphaFoldDB" id="A0A561ENR4"/>